<dbReference type="InterPro" id="IPR036457">
    <property type="entry name" value="PPM-type-like_dom_sf"/>
</dbReference>
<name>A0ABV5I608_9ACTN</name>
<evidence type="ECO:0000313" key="2">
    <source>
        <dbReference type="EMBL" id="MFB9199963.1"/>
    </source>
</evidence>
<dbReference type="InterPro" id="IPR001932">
    <property type="entry name" value="PPM-type_phosphatase-like_dom"/>
</dbReference>
<dbReference type="RefSeq" id="WP_189645597.1">
    <property type="nucleotide sequence ID" value="NZ_BMRC01000001.1"/>
</dbReference>
<reference evidence="2 3" key="1">
    <citation type="submission" date="2024-09" db="EMBL/GenBank/DDBJ databases">
        <authorList>
            <person name="Sun Q."/>
            <person name="Mori K."/>
        </authorList>
    </citation>
    <scope>NUCLEOTIDE SEQUENCE [LARGE SCALE GENOMIC DNA]</scope>
    <source>
        <strain evidence="2 3">CCM 3426</strain>
    </source>
</reference>
<comment type="caution">
    <text evidence="2">The sequence shown here is derived from an EMBL/GenBank/DDBJ whole genome shotgun (WGS) entry which is preliminary data.</text>
</comment>
<dbReference type="SUPFAM" id="SSF81606">
    <property type="entry name" value="PP2C-like"/>
    <property type="match status" value="1"/>
</dbReference>
<dbReference type="Pfam" id="PF13672">
    <property type="entry name" value="PP2C_2"/>
    <property type="match status" value="1"/>
</dbReference>
<evidence type="ECO:0000313" key="3">
    <source>
        <dbReference type="Proteomes" id="UP001589647"/>
    </source>
</evidence>
<protein>
    <submittedName>
        <fullName evidence="2">Protein phosphatase 2C domain-containing protein</fullName>
    </submittedName>
</protein>
<feature type="domain" description="PPM-type phosphatase" evidence="1">
    <location>
        <begin position="26"/>
        <end position="205"/>
    </location>
</feature>
<evidence type="ECO:0000259" key="1">
    <source>
        <dbReference type="Pfam" id="PF13672"/>
    </source>
</evidence>
<accession>A0ABV5I608</accession>
<sequence>MFTEVRYATRPGSARPNEDLAVAGPSWAVVLDGATAAAGAGGGCAHGVAWLVGRLGGALAAGLAAGGRAPLGDILAEAISVTMGAHEGTCDLDDPDSPSATVAMLRFGGGVVEYLVLGDSPVVLARAGGGTEVIGDDRVERLPGGRPYSLELVRRMRNADGGFWVASTRPEAAGRAVSGVVEAAGLRGAGLFTDGVTRLVEWYGWSWEAVLAELTGGGPEALISAVRELEAARGPVRGKRHDDATALWAGFPLIG</sequence>
<proteinExistence type="predicted"/>
<dbReference type="EMBL" id="JBHMEI010000001">
    <property type="protein sequence ID" value="MFB9199963.1"/>
    <property type="molecule type" value="Genomic_DNA"/>
</dbReference>
<gene>
    <name evidence="2" type="ORF">ACFFV7_02055</name>
</gene>
<keyword evidence="3" id="KW-1185">Reference proteome</keyword>
<organism evidence="2 3">
    <name type="scientific">Nonomuraea spiralis</name>
    <dbReference type="NCBI Taxonomy" id="46182"/>
    <lineage>
        <taxon>Bacteria</taxon>
        <taxon>Bacillati</taxon>
        <taxon>Actinomycetota</taxon>
        <taxon>Actinomycetes</taxon>
        <taxon>Streptosporangiales</taxon>
        <taxon>Streptosporangiaceae</taxon>
        <taxon>Nonomuraea</taxon>
    </lineage>
</organism>
<dbReference type="Proteomes" id="UP001589647">
    <property type="component" value="Unassembled WGS sequence"/>
</dbReference>